<gene>
    <name evidence="1" type="ORF">HPB50_018051</name>
</gene>
<protein>
    <submittedName>
        <fullName evidence="1">Uncharacterized protein</fullName>
    </submittedName>
</protein>
<dbReference type="Proteomes" id="UP000821845">
    <property type="component" value="Chromosome 1"/>
</dbReference>
<evidence type="ECO:0000313" key="1">
    <source>
        <dbReference type="EMBL" id="KAH6947266.1"/>
    </source>
</evidence>
<reference evidence="1" key="1">
    <citation type="submission" date="2020-05" db="EMBL/GenBank/DDBJ databases">
        <title>Large-scale comparative analyses of tick genomes elucidate their genetic diversity and vector capacities.</title>
        <authorList>
            <person name="Jia N."/>
            <person name="Wang J."/>
            <person name="Shi W."/>
            <person name="Du L."/>
            <person name="Sun Y."/>
            <person name="Zhan W."/>
            <person name="Jiang J."/>
            <person name="Wang Q."/>
            <person name="Zhang B."/>
            <person name="Ji P."/>
            <person name="Sakyi L.B."/>
            <person name="Cui X."/>
            <person name="Yuan T."/>
            <person name="Jiang B."/>
            <person name="Yang W."/>
            <person name="Lam T.T.-Y."/>
            <person name="Chang Q."/>
            <person name="Ding S."/>
            <person name="Wang X."/>
            <person name="Zhu J."/>
            <person name="Ruan X."/>
            <person name="Zhao L."/>
            <person name="Wei J."/>
            <person name="Que T."/>
            <person name="Du C."/>
            <person name="Cheng J."/>
            <person name="Dai P."/>
            <person name="Han X."/>
            <person name="Huang E."/>
            <person name="Gao Y."/>
            <person name="Liu J."/>
            <person name="Shao H."/>
            <person name="Ye R."/>
            <person name="Li L."/>
            <person name="Wei W."/>
            <person name="Wang X."/>
            <person name="Wang C."/>
            <person name="Yang T."/>
            <person name="Huo Q."/>
            <person name="Li W."/>
            <person name="Guo W."/>
            <person name="Chen H."/>
            <person name="Zhou L."/>
            <person name="Ni X."/>
            <person name="Tian J."/>
            <person name="Zhou Y."/>
            <person name="Sheng Y."/>
            <person name="Liu T."/>
            <person name="Pan Y."/>
            <person name="Xia L."/>
            <person name="Li J."/>
            <person name="Zhao F."/>
            <person name="Cao W."/>
        </authorList>
    </citation>
    <scope>NUCLEOTIDE SEQUENCE</scope>
    <source>
        <strain evidence="1">Hyas-2018</strain>
    </source>
</reference>
<evidence type="ECO:0000313" key="2">
    <source>
        <dbReference type="Proteomes" id="UP000821845"/>
    </source>
</evidence>
<dbReference type="EMBL" id="CM023481">
    <property type="protein sequence ID" value="KAH6947266.1"/>
    <property type="molecule type" value="Genomic_DNA"/>
</dbReference>
<name>A0ACB7TJC0_HYAAI</name>
<accession>A0ACB7TJC0</accession>
<organism evidence="1 2">
    <name type="scientific">Hyalomma asiaticum</name>
    <name type="common">Tick</name>
    <dbReference type="NCBI Taxonomy" id="266040"/>
    <lineage>
        <taxon>Eukaryota</taxon>
        <taxon>Metazoa</taxon>
        <taxon>Ecdysozoa</taxon>
        <taxon>Arthropoda</taxon>
        <taxon>Chelicerata</taxon>
        <taxon>Arachnida</taxon>
        <taxon>Acari</taxon>
        <taxon>Parasitiformes</taxon>
        <taxon>Ixodida</taxon>
        <taxon>Ixodoidea</taxon>
        <taxon>Ixodidae</taxon>
        <taxon>Hyalomminae</taxon>
        <taxon>Hyalomma</taxon>
    </lineage>
</organism>
<comment type="caution">
    <text evidence="1">The sequence shown here is derived from an EMBL/GenBank/DDBJ whole genome shotgun (WGS) entry which is preliminary data.</text>
</comment>
<keyword evidence="2" id="KW-1185">Reference proteome</keyword>
<sequence length="216" mass="24250">MTCAGEGFFMRSDQPLPVAEFRVIVDTMAKGLGRYLRLCGIDTVILQDVDDRDQAVRMKQYVARDQCFCLNNVASAREQMKDLLTFYNVAVKENDILTRCTECNASRYALVPSEHMRQLQESLKDEGQAATGGKALVRSYGPDCSIDFTSGRFNNGVLVRCRSLSLEYLSHVETFYVCVACGKVYWDGSHHGRFRKQLLLDDLICREPPPGSALVA</sequence>
<proteinExistence type="predicted"/>